<dbReference type="PANTHER" id="PTHR43297:SF2">
    <property type="entry name" value="DIPEPTIDE TRANSPORT ATP-BINDING PROTEIN DPPD"/>
    <property type="match status" value="1"/>
</dbReference>
<reference evidence="8 9" key="1">
    <citation type="submission" date="2009-01" db="EMBL/GenBank/DDBJ databases">
        <title>The Genome Sequence of Brucella neotomae 5K33.</title>
        <authorList>
            <consortium name="The Broad Institute Genome Sequencing Platform"/>
            <person name="Ward D."/>
            <person name="Young S.K."/>
            <person name="Kodira C.D."/>
            <person name="Zeng Q."/>
            <person name="Koehrsen M."/>
            <person name="Alvarado L."/>
            <person name="Berlin A."/>
            <person name="Borenstein D."/>
            <person name="Chen Z."/>
            <person name="Engels R."/>
            <person name="Freedman E."/>
            <person name="Gellesch M."/>
            <person name="Goldberg J."/>
            <person name="Griggs A."/>
            <person name="Gujja S."/>
            <person name="Heiman D."/>
            <person name="Hepburn T."/>
            <person name="Howarth C."/>
            <person name="Jen D."/>
            <person name="Larson L."/>
            <person name="Lewis B."/>
            <person name="Mehta T."/>
            <person name="Park D."/>
            <person name="Pearson M."/>
            <person name="Roberts A."/>
            <person name="Saif S."/>
            <person name="Shea T."/>
            <person name="Shenoy N."/>
            <person name="Sisk P."/>
            <person name="Stolte C."/>
            <person name="Sykes S."/>
            <person name="Walk T."/>
            <person name="White J."/>
            <person name="Yandava C."/>
            <person name="Whatmore A.M."/>
            <person name="Perrett L.L."/>
            <person name="O'Callaghan D."/>
            <person name="Nusbaum C."/>
            <person name="Galagan J."/>
            <person name="Birren B."/>
        </authorList>
    </citation>
    <scope>NUCLEOTIDE SEQUENCE [LARGE SCALE GENOMIC DNA]</scope>
    <source>
        <strain evidence="8 9">5K33</strain>
    </source>
</reference>
<dbReference type="GO" id="GO:0016020">
    <property type="term" value="C:membrane"/>
    <property type="evidence" value="ECO:0007669"/>
    <property type="project" value="UniProtKB-SubCell"/>
</dbReference>
<dbReference type="InterPro" id="IPR050388">
    <property type="entry name" value="ABC_Ni/Peptide_Import"/>
</dbReference>
<keyword evidence="9" id="KW-1185">Reference proteome</keyword>
<dbReference type="PANTHER" id="PTHR43297">
    <property type="entry name" value="OLIGOPEPTIDE TRANSPORT ATP-BINDING PROTEIN APPD"/>
    <property type="match status" value="1"/>
</dbReference>
<keyword evidence="4" id="KW-1003">Cell membrane</keyword>
<gene>
    <name evidence="8" type="ORF">BANG_01899</name>
</gene>
<dbReference type="AlphaFoldDB" id="A0A7U8PUI6"/>
<evidence type="ECO:0000256" key="3">
    <source>
        <dbReference type="ARBA" id="ARBA00022448"/>
    </source>
</evidence>
<comment type="similarity">
    <text evidence="2">Belongs to the ABC transporter superfamily.</text>
</comment>
<proteinExistence type="inferred from homology"/>
<keyword evidence="3" id="KW-0813">Transport</keyword>
<feature type="region of interest" description="Disordered" evidence="6">
    <location>
        <begin position="46"/>
        <end position="95"/>
    </location>
</feature>
<evidence type="ECO:0000256" key="4">
    <source>
        <dbReference type="ARBA" id="ARBA00022475"/>
    </source>
</evidence>
<comment type="subcellular location">
    <subcellularLocation>
        <location evidence="1">Membrane</location>
    </subcellularLocation>
</comment>
<evidence type="ECO:0000313" key="9">
    <source>
        <dbReference type="Proteomes" id="UP000005727"/>
    </source>
</evidence>
<dbReference type="Pfam" id="PF00005">
    <property type="entry name" value="ABC_tran"/>
    <property type="match status" value="1"/>
</dbReference>
<dbReference type="SUPFAM" id="SSF52540">
    <property type="entry name" value="P-loop containing nucleoside triphosphate hydrolases"/>
    <property type="match status" value="1"/>
</dbReference>
<evidence type="ECO:0000259" key="7">
    <source>
        <dbReference type="Pfam" id="PF00005"/>
    </source>
</evidence>
<accession>A0A7U8PUI6</accession>
<dbReference type="Proteomes" id="UP000005727">
    <property type="component" value="Unassembled WGS sequence"/>
</dbReference>
<feature type="domain" description="ABC transporter" evidence="7">
    <location>
        <begin position="31"/>
        <end position="55"/>
    </location>
</feature>
<dbReference type="GO" id="GO:0016887">
    <property type="term" value="F:ATP hydrolysis activity"/>
    <property type="evidence" value="ECO:0007669"/>
    <property type="project" value="InterPro"/>
</dbReference>
<dbReference type="EMBL" id="EQ999575">
    <property type="protein sequence ID" value="EEY02168.1"/>
    <property type="molecule type" value="Genomic_DNA"/>
</dbReference>
<organism evidence="8 9">
    <name type="scientific">Brucella neotomae 5K33</name>
    <dbReference type="NCBI Taxonomy" id="520456"/>
    <lineage>
        <taxon>Bacteria</taxon>
        <taxon>Pseudomonadati</taxon>
        <taxon>Pseudomonadota</taxon>
        <taxon>Alphaproteobacteria</taxon>
        <taxon>Hyphomicrobiales</taxon>
        <taxon>Brucellaceae</taxon>
        <taxon>Brucella/Ochrobactrum group</taxon>
        <taxon>Brucella</taxon>
    </lineage>
</organism>
<protein>
    <submittedName>
        <fullName evidence="8">Oligopeptide transporter</fullName>
    </submittedName>
</protein>
<sequence>MTISLKTAPLLEVSNLSVDFRTDGGWINAVDDVNFTLAPRETLGLVGESGSGKSVTAIPAAPSRPAQQPAGRLCPLQGRRPVHACDQPPSANPRT</sequence>
<evidence type="ECO:0000256" key="6">
    <source>
        <dbReference type="SAM" id="MobiDB-lite"/>
    </source>
</evidence>
<evidence type="ECO:0000256" key="1">
    <source>
        <dbReference type="ARBA" id="ARBA00004370"/>
    </source>
</evidence>
<dbReference type="Gene3D" id="3.40.50.300">
    <property type="entry name" value="P-loop containing nucleotide triphosphate hydrolases"/>
    <property type="match status" value="1"/>
</dbReference>
<dbReference type="InterPro" id="IPR003439">
    <property type="entry name" value="ABC_transporter-like_ATP-bd"/>
</dbReference>
<feature type="compositionally biased region" description="Low complexity" evidence="6">
    <location>
        <begin position="57"/>
        <end position="70"/>
    </location>
</feature>
<name>A0A7U8PUI6_BRUNE</name>
<dbReference type="InterPro" id="IPR027417">
    <property type="entry name" value="P-loop_NTPase"/>
</dbReference>
<evidence type="ECO:0000256" key="5">
    <source>
        <dbReference type="ARBA" id="ARBA00023136"/>
    </source>
</evidence>
<dbReference type="GO" id="GO:0005524">
    <property type="term" value="F:ATP binding"/>
    <property type="evidence" value="ECO:0007669"/>
    <property type="project" value="InterPro"/>
</dbReference>
<evidence type="ECO:0000313" key="8">
    <source>
        <dbReference type="EMBL" id="EEY02168.1"/>
    </source>
</evidence>
<keyword evidence="5" id="KW-0472">Membrane</keyword>
<evidence type="ECO:0000256" key="2">
    <source>
        <dbReference type="ARBA" id="ARBA00005417"/>
    </source>
</evidence>